<dbReference type="HOGENOM" id="CLU_088979_1_0_1"/>
<protein>
    <recommendedName>
        <fullName evidence="3">Lipocalin-like domain-containing protein</fullName>
    </recommendedName>
</protein>
<reference evidence="2" key="2">
    <citation type="submission" date="2015-01" db="EMBL/GenBank/DDBJ databases">
        <title>Evolutionary Origins and Diversification of the Mycorrhizal Mutualists.</title>
        <authorList>
            <consortium name="DOE Joint Genome Institute"/>
            <consortium name="Mycorrhizal Genomics Consortium"/>
            <person name="Kohler A."/>
            <person name="Kuo A."/>
            <person name="Nagy L.G."/>
            <person name="Floudas D."/>
            <person name="Copeland A."/>
            <person name="Barry K.W."/>
            <person name="Cichocki N."/>
            <person name="Veneault-Fourrey C."/>
            <person name="LaButti K."/>
            <person name="Lindquist E.A."/>
            <person name="Lipzen A."/>
            <person name="Lundell T."/>
            <person name="Morin E."/>
            <person name="Murat C."/>
            <person name="Riley R."/>
            <person name="Ohm R."/>
            <person name="Sun H."/>
            <person name="Tunlid A."/>
            <person name="Henrissat B."/>
            <person name="Grigoriev I.V."/>
            <person name="Hibbett D.S."/>
            <person name="Martin F."/>
        </authorList>
    </citation>
    <scope>NUCLEOTIDE SEQUENCE [LARGE SCALE GENOMIC DNA]</scope>
    <source>
        <strain evidence="2">Zn</strain>
    </source>
</reference>
<organism evidence="1 2">
    <name type="scientific">Oidiodendron maius (strain Zn)</name>
    <dbReference type="NCBI Taxonomy" id="913774"/>
    <lineage>
        <taxon>Eukaryota</taxon>
        <taxon>Fungi</taxon>
        <taxon>Dikarya</taxon>
        <taxon>Ascomycota</taxon>
        <taxon>Pezizomycotina</taxon>
        <taxon>Leotiomycetes</taxon>
        <taxon>Leotiomycetes incertae sedis</taxon>
        <taxon>Myxotrichaceae</taxon>
        <taxon>Oidiodendron</taxon>
    </lineage>
</organism>
<reference evidence="1 2" key="1">
    <citation type="submission" date="2014-04" db="EMBL/GenBank/DDBJ databases">
        <authorList>
            <consortium name="DOE Joint Genome Institute"/>
            <person name="Kuo A."/>
            <person name="Martino E."/>
            <person name="Perotto S."/>
            <person name="Kohler A."/>
            <person name="Nagy L.G."/>
            <person name="Floudas D."/>
            <person name="Copeland A."/>
            <person name="Barry K.W."/>
            <person name="Cichocki N."/>
            <person name="Veneault-Fourrey C."/>
            <person name="LaButti K."/>
            <person name="Lindquist E.A."/>
            <person name="Lipzen A."/>
            <person name="Lundell T."/>
            <person name="Morin E."/>
            <person name="Murat C."/>
            <person name="Sun H."/>
            <person name="Tunlid A."/>
            <person name="Henrissat B."/>
            <person name="Grigoriev I.V."/>
            <person name="Hibbett D.S."/>
            <person name="Martin F."/>
            <person name="Nordberg H.P."/>
            <person name="Cantor M.N."/>
            <person name="Hua S.X."/>
        </authorList>
    </citation>
    <scope>NUCLEOTIDE SEQUENCE [LARGE SCALE GENOMIC DNA]</scope>
    <source>
        <strain evidence="1 2">Zn</strain>
    </source>
</reference>
<dbReference type="AlphaFoldDB" id="A0A0C3CCK2"/>
<keyword evidence="2" id="KW-1185">Reference proteome</keyword>
<name>A0A0C3CCK2_OIDMZ</name>
<dbReference type="PANTHER" id="PTHR38115">
    <property type="entry name" value="LIPOCALIN-LIKE DOMAIN-CONTAINING PROTEIN"/>
    <property type="match status" value="1"/>
</dbReference>
<dbReference type="EMBL" id="KN832884">
    <property type="protein sequence ID" value="KIM96623.1"/>
    <property type="molecule type" value="Genomic_DNA"/>
</dbReference>
<gene>
    <name evidence="1" type="ORF">OIDMADRAFT_106052</name>
</gene>
<evidence type="ECO:0000313" key="2">
    <source>
        <dbReference type="Proteomes" id="UP000054321"/>
    </source>
</evidence>
<evidence type="ECO:0008006" key="3">
    <source>
        <dbReference type="Google" id="ProtNLM"/>
    </source>
</evidence>
<dbReference type="OrthoDB" id="425354at2759"/>
<evidence type="ECO:0000313" key="1">
    <source>
        <dbReference type="EMBL" id="KIM96623.1"/>
    </source>
</evidence>
<dbReference type="Proteomes" id="UP000054321">
    <property type="component" value="Unassembled WGS sequence"/>
</dbReference>
<dbReference type="InterPro" id="IPR053037">
    <property type="entry name" value="Pericyclase_pydY-like"/>
</dbReference>
<accession>A0A0C3CCK2</accession>
<dbReference type="PANTHER" id="PTHR38115:SF1">
    <property type="entry name" value="LIPOCALIN-LIKE DOMAIN-CONTAINING PROTEIN"/>
    <property type="match status" value="1"/>
</dbReference>
<sequence>MATPNDIAIEDMTGTWYMQGLSWFVRKAIGLATVTIKLTQAPGTNPSTSAPTIEITVLQSTGTSLGATTDKLYLDWTELKRDDNIFGKTFAQARFVTGAPSSDGKTRPDLNVQTKVDDPNIAKFLRGEIGEDLKPCEGFLVEAPKKEFPGVNGQAGLWTQVLIRSQDGKWTAEQIWGFEIINGVRHYVRRTAVTDDKGKFQLGRVVYTFKGRD</sequence>
<proteinExistence type="predicted"/>
<dbReference type="InParanoid" id="A0A0C3CCK2"/>